<proteinExistence type="predicted"/>
<feature type="transmembrane region" description="Helical" evidence="1">
    <location>
        <begin position="21"/>
        <end position="39"/>
    </location>
</feature>
<dbReference type="EMBL" id="GBRH01195020">
    <property type="protein sequence ID" value="JAE02876.1"/>
    <property type="molecule type" value="Transcribed_RNA"/>
</dbReference>
<keyword evidence="1" id="KW-1133">Transmembrane helix</keyword>
<reference evidence="2" key="2">
    <citation type="journal article" date="2015" name="Data Brief">
        <title>Shoot transcriptome of the giant reed, Arundo donax.</title>
        <authorList>
            <person name="Barrero R.A."/>
            <person name="Guerrero F.D."/>
            <person name="Moolhuijzen P."/>
            <person name="Goolsby J.A."/>
            <person name="Tidwell J."/>
            <person name="Bellgard S.E."/>
            <person name="Bellgard M.I."/>
        </authorList>
    </citation>
    <scope>NUCLEOTIDE SEQUENCE</scope>
    <source>
        <tissue evidence="2">Shoot tissue taken approximately 20 cm above the soil surface</tissue>
    </source>
</reference>
<evidence type="ECO:0000313" key="2">
    <source>
        <dbReference type="EMBL" id="JAE02876.1"/>
    </source>
</evidence>
<reference evidence="2" key="1">
    <citation type="submission" date="2014-09" db="EMBL/GenBank/DDBJ databases">
        <authorList>
            <person name="Magalhaes I.L.F."/>
            <person name="Oliveira U."/>
            <person name="Santos F.R."/>
            <person name="Vidigal T.H.D.A."/>
            <person name="Brescovit A.D."/>
            <person name="Santos A.J."/>
        </authorList>
    </citation>
    <scope>NUCLEOTIDE SEQUENCE</scope>
    <source>
        <tissue evidence="2">Shoot tissue taken approximately 20 cm above the soil surface</tissue>
    </source>
</reference>
<protein>
    <submittedName>
        <fullName evidence="2">Uncharacterized protein</fullName>
    </submittedName>
</protein>
<name>A0A0A9EYA7_ARUDO</name>
<keyword evidence="1" id="KW-0812">Transmembrane</keyword>
<keyword evidence="1" id="KW-0472">Membrane</keyword>
<evidence type="ECO:0000256" key="1">
    <source>
        <dbReference type="SAM" id="Phobius"/>
    </source>
</evidence>
<dbReference type="AlphaFoldDB" id="A0A0A9EYA7"/>
<sequence length="47" mass="5461">MMFGTRSMQERTQKLLSELMVPLYHFLMTLTLLVSAPQLKESESLVM</sequence>
<organism evidence="2">
    <name type="scientific">Arundo donax</name>
    <name type="common">Giant reed</name>
    <name type="synonym">Donax arundinaceus</name>
    <dbReference type="NCBI Taxonomy" id="35708"/>
    <lineage>
        <taxon>Eukaryota</taxon>
        <taxon>Viridiplantae</taxon>
        <taxon>Streptophyta</taxon>
        <taxon>Embryophyta</taxon>
        <taxon>Tracheophyta</taxon>
        <taxon>Spermatophyta</taxon>
        <taxon>Magnoliopsida</taxon>
        <taxon>Liliopsida</taxon>
        <taxon>Poales</taxon>
        <taxon>Poaceae</taxon>
        <taxon>PACMAD clade</taxon>
        <taxon>Arundinoideae</taxon>
        <taxon>Arundineae</taxon>
        <taxon>Arundo</taxon>
    </lineage>
</organism>
<accession>A0A0A9EYA7</accession>